<feature type="region of interest" description="Disordered" evidence="1">
    <location>
        <begin position="388"/>
        <end position="413"/>
    </location>
</feature>
<protein>
    <recommendedName>
        <fullName evidence="5">C2H2 finger domain protein</fullName>
    </recommendedName>
</protein>
<evidence type="ECO:0008006" key="5">
    <source>
        <dbReference type="Google" id="ProtNLM"/>
    </source>
</evidence>
<gene>
    <name evidence="3" type="ORF">PMG11_06522</name>
</gene>
<feature type="compositionally biased region" description="Polar residues" evidence="1">
    <location>
        <begin position="182"/>
        <end position="198"/>
    </location>
</feature>
<dbReference type="OrthoDB" id="5388486at2759"/>
<proteinExistence type="predicted"/>
<feature type="region of interest" description="Disordered" evidence="1">
    <location>
        <begin position="253"/>
        <end position="340"/>
    </location>
</feature>
<evidence type="ECO:0000256" key="1">
    <source>
        <dbReference type="SAM" id="MobiDB-lite"/>
    </source>
</evidence>
<dbReference type="AlphaFoldDB" id="A0A0F7TM27"/>
<dbReference type="EMBL" id="CDHK01000005">
    <property type="protein sequence ID" value="CEJ57843.1"/>
    <property type="molecule type" value="Genomic_DNA"/>
</dbReference>
<dbReference type="Proteomes" id="UP000042958">
    <property type="component" value="Unassembled WGS sequence"/>
</dbReference>
<keyword evidence="2" id="KW-0812">Transmembrane</keyword>
<accession>A0A0F7TM27</accession>
<evidence type="ECO:0000313" key="3">
    <source>
        <dbReference type="EMBL" id="CEJ57843.1"/>
    </source>
</evidence>
<evidence type="ECO:0000313" key="4">
    <source>
        <dbReference type="Proteomes" id="UP000042958"/>
    </source>
</evidence>
<feature type="compositionally biased region" description="Basic residues" evidence="1">
    <location>
        <begin position="295"/>
        <end position="310"/>
    </location>
</feature>
<name>A0A0F7TM27_PENBI</name>
<feature type="compositionally biased region" description="Polar residues" evidence="1">
    <location>
        <begin position="277"/>
        <end position="293"/>
    </location>
</feature>
<feature type="region of interest" description="Disordered" evidence="1">
    <location>
        <begin position="182"/>
        <end position="201"/>
    </location>
</feature>
<keyword evidence="2" id="KW-0472">Membrane</keyword>
<organism evidence="3 4">
    <name type="scientific">Penicillium brasilianum</name>
    <dbReference type="NCBI Taxonomy" id="104259"/>
    <lineage>
        <taxon>Eukaryota</taxon>
        <taxon>Fungi</taxon>
        <taxon>Dikarya</taxon>
        <taxon>Ascomycota</taxon>
        <taxon>Pezizomycotina</taxon>
        <taxon>Eurotiomycetes</taxon>
        <taxon>Eurotiomycetidae</taxon>
        <taxon>Eurotiales</taxon>
        <taxon>Aspergillaceae</taxon>
        <taxon>Penicillium</taxon>
    </lineage>
</organism>
<dbReference type="PANTHER" id="PTHR23225">
    <property type="entry name" value="ZINC FINGER PROTEIN"/>
    <property type="match status" value="1"/>
</dbReference>
<dbReference type="InterPro" id="IPR039970">
    <property type="entry name" value="TF_Grauzone"/>
</dbReference>
<dbReference type="GO" id="GO:0003700">
    <property type="term" value="F:DNA-binding transcription factor activity"/>
    <property type="evidence" value="ECO:0007669"/>
    <property type="project" value="InterPro"/>
</dbReference>
<evidence type="ECO:0000256" key="2">
    <source>
        <dbReference type="SAM" id="Phobius"/>
    </source>
</evidence>
<reference evidence="4" key="1">
    <citation type="journal article" date="2015" name="Genome Announc.">
        <title>Draft genome sequence of the fungus Penicillium brasilianum MG11.</title>
        <authorList>
            <person name="Horn F."/>
            <person name="Linde J."/>
            <person name="Mattern D.J."/>
            <person name="Walther G."/>
            <person name="Guthke R."/>
            <person name="Brakhage A.A."/>
            <person name="Valiante V."/>
        </authorList>
    </citation>
    <scope>NUCLEOTIDE SEQUENCE [LARGE SCALE GENOMIC DNA]</scope>
    <source>
        <strain evidence="4">MG11</strain>
    </source>
</reference>
<feature type="transmembrane region" description="Helical" evidence="2">
    <location>
        <begin position="31"/>
        <end position="53"/>
    </location>
</feature>
<dbReference type="PANTHER" id="PTHR23225:SF2">
    <property type="entry name" value="AT09679P-RELATED"/>
    <property type="match status" value="1"/>
</dbReference>
<sequence>MVTALWIPQCNAAKPDLFWWRMESRRGLHLLQNWLCAISLSVLLLISLVPPASSPVPRFSLPTRLHPLFLVAWSFLSCSLLIPPVTMDSCPPFTEFPHMIPMSGASSQPYDVSDASLSAKDHLATRASHFQFHLASPFDQPKAHDTSATQPWWMDEDPSLNVNYIAPEFPVSADRFSPWNSEISTISDPQSPRSSNAGSLPGMHCIASPHYYHDELALTTTTDEQAGYPAPDALVDMHHPSFRSEPVVFEVQPNHRSSFDTDLDPWSRSPSDRNRTPEQQWPSPLPVESTTFPPHQKRAKARPAPKPRVRKPAETRSTSTKARNGRRRAGSSTHHGDNGVPRTFICSFAPYGCQSTFVSKNEWKRHVTSQHLQLGFYRCDVGKCNVQTRITPSKSRRSRTSSPPPGQPNDFNRKDLFTQHHRRMHAPWLQAGRRRTPTDAEHAAFENGLDEVRRRCWYGLRTLPQQSHCGFCLEVFSGEGSWDVRMEHVGRHFEREDRPTLGQEEEDLALREWGLREGILRLVDGGRCRLASLTGE</sequence>
<keyword evidence="2" id="KW-1133">Transmembrane helix</keyword>
<keyword evidence="4" id="KW-1185">Reference proteome</keyword>